<dbReference type="OrthoDB" id="67445at2759"/>
<dbReference type="HAMAP" id="MF_00020">
    <property type="entry name" value="Acetate_kinase"/>
    <property type="match status" value="1"/>
</dbReference>
<dbReference type="eggNOG" id="ENOG502QSJJ">
    <property type="taxonomic scope" value="Eukaryota"/>
</dbReference>
<dbReference type="AlphaFoldDB" id="G4TD17"/>
<sequence length="411" mass="45597">MAGIVLSVNAGSSSLKVSLFAPTFEGPKHLATCTVDAINTDQPSFTSSVKDINDEEKNVRRVKDHDEALRYILNHLFRTTTSAEDLTHVCHRVVHGGDYQKRQPINEDSLHHLESLIELAPLHNKSSTALIRATLKQLPNATSIAYFDTTFHRSLPRHIYTLPLDRKLADQCSLRKYGFHGISYSFILRNVAEFLQKPESDMNLIIMHLGSGASICCVQNGKSLDTSMGLTPLAGLPGATRSGDIDPTTILHYIRISHASVDTAEEVLNKQSGWKALTGTTSFGDVAKRSNDETKLAFDLFVDRILNFVGAYYLKLGGQVDALVFAGGIGEKSAELREAVSNQCQCLGFVFDKDRNQRPEGKAPVKALCNMERQGGEGDRKKRVLVCETDEQFEMAFQCMQDRDLYEKGDR</sequence>
<keyword evidence="5" id="KW-0479">Metal-binding</keyword>
<feature type="binding site" evidence="5">
    <location>
        <position position="9"/>
    </location>
    <ligand>
        <name>Mg(2+)</name>
        <dbReference type="ChEBI" id="CHEBI:18420"/>
    </ligand>
</feature>
<dbReference type="PRINTS" id="PR00471">
    <property type="entry name" value="ACETATEKNASE"/>
</dbReference>
<dbReference type="GO" id="GO:0000287">
    <property type="term" value="F:magnesium ion binding"/>
    <property type="evidence" value="ECO:0007669"/>
    <property type="project" value="UniProtKB-UniRule"/>
</dbReference>
<dbReference type="OMA" id="HKYVSQR"/>
<dbReference type="InterPro" id="IPR004372">
    <property type="entry name" value="Ac/propionate_kinase"/>
</dbReference>
<evidence type="ECO:0000313" key="6">
    <source>
        <dbReference type="EMBL" id="CCA69208.1"/>
    </source>
</evidence>
<dbReference type="GO" id="GO:0005524">
    <property type="term" value="F:ATP binding"/>
    <property type="evidence" value="ECO:0007669"/>
    <property type="project" value="UniProtKB-KW"/>
</dbReference>
<dbReference type="PIRSF" id="PIRSF000722">
    <property type="entry name" value="Acetate_prop_kin"/>
    <property type="match status" value="1"/>
</dbReference>
<dbReference type="UniPathway" id="UPA00340">
    <property type="reaction ID" value="UER00458"/>
</dbReference>
<dbReference type="InterPro" id="IPR023865">
    <property type="entry name" value="Aliphatic_acid_kinase_CS"/>
</dbReference>
<dbReference type="HOGENOM" id="CLU_020352_1_0_1"/>
<dbReference type="EC" id="2.7.2.1" evidence="5"/>
<feature type="binding site" evidence="5">
    <location>
        <position position="92"/>
    </location>
    <ligand>
        <name>substrate</name>
    </ligand>
</feature>
<comment type="caution">
    <text evidence="6">The sequence shown here is derived from an EMBL/GenBank/DDBJ whole genome shotgun (WGS) entry which is preliminary data.</text>
</comment>
<comment type="caution">
    <text evidence="5">Lacks conserved residue(s) required for the propagation of feature annotation.</text>
</comment>
<organism evidence="6 7">
    <name type="scientific">Serendipita indica (strain DSM 11827)</name>
    <name type="common">Root endophyte fungus</name>
    <name type="synonym">Piriformospora indica</name>
    <dbReference type="NCBI Taxonomy" id="1109443"/>
    <lineage>
        <taxon>Eukaryota</taxon>
        <taxon>Fungi</taxon>
        <taxon>Dikarya</taxon>
        <taxon>Basidiomycota</taxon>
        <taxon>Agaricomycotina</taxon>
        <taxon>Agaricomycetes</taxon>
        <taxon>Sebacinales</taxon>
        <taxon>Serendipitaceae</taxon>
        <taxon>Serendipita</taxon>
    </lineage>
</organism>
<keyword evidence="4 5" id="KW-0067">ATP-binding</keyword>
<feature type="binding site" evidence="5">
    <location>
        <position position="16"/>
    </location>
    <ligand>
        <name>ATP</name>
        <dbReference type="ChEBI" id="CHEBI:30616"/>
    </ligand>
</feature>
<dbReference type="PROSITE" id="PS01075">
    <property type="entry name" value="ACETATE_KINASE_1"/>
    <property type="match status" value="1"/>
</dbReference>
<dbReference type="Proteomes" id="UP000007148">
    <property type="component" value="Unassembled WGS sequence"/>
</dbReference>
<evidence type="ECO:0000256" key="2">
    <source>
        <dbReference type="ARBA" id="ARBA00022741"/>
    </source>
</evidence>
<dbReference type="PANTHER" id="PTHR21060:SF15">
    <property type="entry name" value="ACETATE KINASE-RELATED"/>
    <property type="match status" value="1"/>
</dbReference>
<reference evidence="6 7" key="1">
    <citation type="journal article" date="2011" name="PLoS Pathog.">
        <title>Endophytic Life Strategies Decoded by Genome and Transcriptome Analyses of the Mutualistic Root Symbiont Piriformospora indica.</title>
        <authorList>
            <person name="Zuccaro A."/>
            <person name="Lahrmann U."/>
            <person name="Guldener U."/>
            <person name="Langen G."/>
            <person name="Pfiffi S."/>
            <person name="Biedenkopf D."/>
            <person name="Wong P."/>
            <person name="Samans B."/>
            <person name="Grimm C."/>
            <person name="Basiewicz M."/>
            <person name="Murat C."/>
            <person name="Martin F."/>
            <person name="Kogel K.H."/>
        </authorList>
    </citation>
    <scope>NUCLEOTIDE SEQUENCE [LARGE SCALE GENOMIC DNA]</scope>
    <source>
        <strain evidence="6 7">DSM 11827</strain>
    </source>
</reference>
<dbReference type="PANTHER" id="PTHR21060">
    <property type="entry name" value="ACETATE KINASE"/>
    <property type="match status" value="1"/>
</dbReference>
<evidence type="ECO:0000313" key="7">
    <source>
        <dbReference type="Proteomes" id="UP000007148"/>
    </source>
</evidence>
<dbReference type="GO" id="GO:0006083">
    <property type="term" value="P:acetate metabolic process"/>
    <property type="evidence" value="ECO:0007669"/>
    <property type="project" value="TreeGrafter"/>
</dbReference>
<comment type="similarity">
    <text evidence="5">Belongs to the acetokinase family.</text>
</comment>
<dbReference type="InterPro" id="IPR043129">
    <property type="entry name" value="ATPase_NBD"/>
</dbReference>
<dbReference type="STRING" id="1109443.G4TD17"/>
<evidence type="ECO:0000256" key="3">
    <source>
        <dbReference type="ARBA" id="ARBA00022777"/>
    </source>
</evidence>
<comment type="cofactor">
    <cofactor evidence="5">
        <name>Mg(2+)</name>
        <dbReference type="ChEBI" id="CHEBI:18420"/>
    </cofactor>
</comment>
<protein>
    <recommendedName>
        <fullName evidence="5">Probable acetate kinase</fullName>
        <ecNumber evidence="5">2.7.2.1</ecNumber>
    </recommendedName>
    <alternativeName>
        <fullName evidence="5">Acetokinase</fullName>
    </alternativeName>
</protein>
<feature type="binding site" evidence="5">
    <location>
        <begin position="208"/>
        <end position="212"/>
    </location>
    <ligand>
        <name>ATP</name>
        <dbReference type="ChEBI" id="CHEBI:30616"/>
    </ligand>
</feature>
<evidence type="ECO:0000256" key="5">
    <source>
        <dbReference type="HAMAP-Rule" id="MF_03131"/>
    </source>
</evidence>
<dbReference type="SUPFAM" id="SSF53067">
    <property type="entry name" value="Actin-like ATPase domain"/>
    <property type="match status" value="2"/>
</dbReference>
<name>G4TD17_SERID</name>
<dbReference type="PROSITE" id="PS01076">
    <property type="entry name" value="ACETATE_KINASE_2"/>
    <property type="match status" value="1"/>
</dbReference>
<evidence type="ECO:0000256" key="1">
    <source>
        <dbReference type="ARBA" id="ARBA00022679"/>
    </source>
</evidence>
<feature type="site" description="Transition state stabilizer" evidence="5">
    <location>
        <position position="241"/>
    </location>
</feature>
<dbReference type="InterPro" id="IPR000890">
    <property type="entry name" value="Aliphatic_acid_kin_short-chain"/>
</dbReference>
<comment type="catalytic activity">
    <reaction evidence="5">
        <text>acetate + ATP = acetyl phosphate + ADP</text>
        <dbReference type="Rhea" id="RHEA:11352"/>
        <dbReference type="ChEBI" id="CHEBI:22191"/>
        <dbReference type="ChEBI" id="CHEBI:30089"/>
        <dbReference type="ChEBI" id="CHEBI:30616"/>
        <dbReference type="ChEBI" id="CHEBI:456216"/>
        <dbReference type="EC" id="2.7.2.1"/>
    </reaction>
</comment>
<dbReference type="EMBL" id="CAFZ01000049">
    <property type="protein sequence ID" value="CCA69208.1"/>
    <property type="molecule type" value="Genomic_DNA"/>
</dbReference>
<dbReference type="InParanoid" id="G4TD17"/>
<keyword evidence="5" id="KW-0460">Magnesium</keyword>
<feature type="site" description="Transition state stabilizer" evidence="5">
    <location>
        <position position="180"/>
    </location>
</feature>
<keyword evidence="7" id="KW-1185">Reference proteome</keyword>
<evidence type="ECO:0000256" key="4">
    <source>
        <dbReference type="ARBA" id="ARBA00022840"/>
    </source>
</evidence>
<dbReference type="GO" id="GO:0008776">
    <property type="term" value="F:acetate kinase activity"/>
    <property type="evidence" value="ECO:0007669"/>
    <property type="project" value="UniProtKB-UniRule"/>
</dbReference>
<dbReference type="GO" id="GO:0006085">
    <property type="term" value="P:acetyl-CoA biosynthetic process"/>
    <property type="evidence" value="ECO:0007669"/>
    <property type="project" value="UniProtKB-UniRule"/>
</dbReference>
<comment type="pathway">
    <text evidence="5">Metabolic intermediate biosynthesis; acetyl-CoA biosynthesis; acetyl-CoA from acetate: step 1/2.</text>
</comment>
<accession>G4TD17</accession>
<dbReference type="Gene3D" id="3.30.420.40">
    <property type="match status" value="2"/>
</dbReference>
<keyword evidence="2 5" id="KW-0547">Nucleotide-binding</keyword>
<proteinExistence type="inferred from homology"/>
<feature type="active site" description="Proton donor/acceptor" evidence="5">
    <location>
        <position position="148"/>
    </location>
</feature>
<feature type="binding site" evidence="5">
    <location>
        <position position="391"/>
    </location>
    <ligand>
        <name>Mg(2+)</name>
        <dbReference type="ChEBI" id="CHEBI:18420"/>
    </ligand>
</feature>
<dbReference type="NCBIfam" id="TIGR00016">
    <property type="entry name" value="ackA"/>
    <property type="match status" value="1"/>
</dbReference>
<dbReference type="Pfam" id="PF00871">
    <property type="entry name" value="Acetate_kinase"/>
    <property type="match status" value="1"/>
</dbReference>
<gene>
    <name evidence="6" type="ORF">PIIN_03108</name>
</gene>
<keyword evidence="3 5" id="KW-0418">Kinase</keyword>
<keyword evidence="1 5" id="KW-0808">Transferase</keyword>